<feature type="compositionally biased region" description="Basic residues" evidence="1">
    <location>
        <begin position="255"/>
        <end position="279"/>
    </location>
</feature>
<feature type="region of interest" description="Disordered" evidence="1">
    <location>
        <begin position="400"/>
        <end position="449"/>
    </location>
</feature>
<gene>
    <name evidence="2" type="ORF">WJX81_001722</name>
</gene>
<dbReference type="AlphaFoldDB" id="A0AAW1S0C7"/>
<proteinExistence type="predicted"/>
<comment type="caution">
    <text evidence="2">The sequence shown here is derived from an EMBL/GenBank/DDBJ whole genome shotgun (WGS) entry which is preliminary data.</text>
</comment>
<dbReference type="EMBL" id="JALJOU010000016">
    <property type="protein sequence ID" value="KAK9839431.1"/>
    <property type="molecule type" value="Genomic_DNA"/>
</dbReference>
<evidence type="ECO:0000313" key="2">
    <source>
        <dbReference type="EMBL" id="KAK9839431.1"/>
    </source>
</evidence>
<dbReference type="Proteomes" id="UP001445335">
    <property type="component" value="Unassembled WGS sequence"/>
</dbReference>
<name>A0AAW1S0C7_9CHLO</name>
<accession>A0AAW1S0C7</accession>
<feature type="compositionally biased region" description="Low complexity" evidence="1">
    <location>
        <begin position="400"/>
        <end position="447"/>
    </location>
</feature>
<organism evidence="2 3">
    <name type="scientific">Elliptochloris bilobata</name>
    <dbReference type="NCBI Taxonomy" id="381761"/>
    <lineage>
        <taxon>Eukaryota</taxon>
        <taxon>Viridiplantae</taxon>
        <taxon>Chlorophyta</taxon>
        <taxon>core chlorophytes</taxon>
        <taxon>Trebouxiophyceae</taxon>
        <taxon>Trebouxiophyceae incertae sedis</taxon>
        <taxon>Elliptochloris clade</taxon>
        <taxon>Elliptochloris</taxon>
    </lineage>
</organism>
<sequence>MPSGTRAAWLPHTFPQTRRLTTDERFCSAQSAAALATYPPIVVDPKAAPRPVAFAPGDAPALANALSELAAAGPAEAGVVSGNAFAYTSFAAVPGVSARDADPLTPDDHIRLASALPTDELAAAPAAAPAASAEGGDAYEESDYEEELSADTLAAVIGSDTQPPTYTLAVPNSYFGTVMGAELQRVINISGVSPQTMSLASHTAAAPDSGDAPRIVAGEGYSAVAYARPETPAAVRAAGAPSAAPLFRSFQVKRLQSKGGKKRKGKGKKKKGKGKKKKGAAGAAAANLEASGGRPAQTYPRPANAAMGIQALTSSQLQARARQGSQAQAPVAALHSAARGEAATTLPPATPAKGLANQAAVVALLAARPAGSLASTDPVAAAAAEGLLWRSLSRPHYAPKAKAAPAPAPERAPAGAAAPSLAAQAAPAPGSQGTGTLSQGSGTLTQGAARADVPQISAPQRLNSEAATARLPVLAAVDALSVQQQATMLASAPDVALCAGNGFVVEVVNQLMAVMTSDGTTVTPPTALPTFFGAGAPFDRPGFFAQASCVYDAADSKRFFLGANYVLTDQATGAVTDSIYVLATSNSSDPRQGWTGPFLVLTDGLAFNGSAWAPQMAACAPTGCLGDAPALGIDQHGVWVAVNLFAPNGGPFVGPLLVGVSKADLVAPAGAPKFPATQTLAGWPAEPLAFSLMPARTQAGSAHDQSANGTLFVVGTAASLQAPASAPRQLVSWAITNTQSLSGLGVVAVSAPAYLKSAPFVAPDAPGLGLAVQQPGSAAALRPGDGRITGVSYSDGLLWAGASTAVSGGGSLVQGAIYWVIDPVATSQAYAPTILTQGYVALGEASFLNPVVVANARGQGLVAGTVVGRATNLTLAYVPVTLTSHGAAALVHVPRMADTALQGLPAGGQPAVAALAGKGLVASGHTSAATVDEQGAIWVATEVASVPTLFCSAQVFQSQPFCPNWGTLLLHLNATLFA</sequence>
<keyword evidence="3" id="KW-1185">Reference proteome</keyword>
<protein>
    <submittedName>
        <fullName evidence="2">Uncharacterized protein</fullName>
    </submittedName>
</protein>
<reference evidence="2 3" key="1">
    <citation type="journal article" date="2024" name="Nat. Commun.">
        <title>Phylogenomics reveals the evolutionary origins of lichenization in chlorophyte algae.</title>
        <authorList>
            <person name="Puginier C."/>
            <person name="Libourel C."/>
            <person name="Otte J."/>
            <person name="Skaloud P."/>
            <person name="Haon M."/>
            <person name="Grisel S."/>
            <person name="Petersen M."/>
            <person name="Berrin J.G."/>
            <person name="Delaux P.M."/>
            <person name="Dal Grande F."/>
            <person name="Keller J."/>
        </authorList>
    </citation>
    <scope>NUCLEOTIDE SEQUENCE [LARGE SCALE GENOMIC DNA]</scope>
    <source>
        <strain evidence="2 3">SAG 245.80</strain>
    </source>
</reference>
<feature type="region of interest" description="Disordered" evidence="1">
    <location>
        <begin position="252"/>
        <end position="301"/>
    </location>
</feature>
<evidence type="ECO:0000256" key="1">
    <source>
        <dbReference type="SAM" id="MobiDB-lite"/>
    </source>
</evidence>
<evidence type="ECO:0000313" key="3">
    <source>
        <dbReference type="Proteomes" id="UP001445335"/>
    </source>
</evidence>